<dbReference type="AlphaFoldDB" id="A0A5B7FKC3"/>
<evidence type="ECO:0000313" key="2">
    <source>
        <dbReference type="Proteomes" id="UP000324222"/>
    </source>
</evidence>
<dbReference type="EMBL" id="VSRR010006726">
    <property type="protein sequence ID" value="MPC45428.1"/>
    <property type="molecule type" value="Genomic_DNA"/>
</dbReference>
<keyword evidence="2" id="KW-1185">Reference proteome</keyword>
<dbReference type="Proteomes" id="UP000324222">
    <property type="component" value="Unassembled WGS sequence"/>
</dbReference>
<evidence type="ECO:0000313" key="1">
    <source>
        <dbReference type="EMBL" id="MPC45428.1"/>
    </source>
</evidence>
<name>A0A5B7FKC3_PORTR</name>
<organism evidence="1 2">
    <name type="scientific">Portunus trituberculatus</name>
    <name type="common">Swimming crab</name>
    <name type="synonym">Neptunus trituberculatus</name>
    <dbReference type="NCBI Taxonomy" id="210409"/>
    <lineage>
        <taxon>Eukaryota</taxon>
        <taxon>Metazoa</taxon>
        <taxon>Ecdysozoa</taxon>
        <taxon>Arthropoda</taxon>
        <taxon>Crustacea</taxon>
        <taxon>Multicrustacea</taxon>
        <taxon>Malacostraca</taxon>
        <taxon>Eumalacostraca</taxon>
        <taxon>Eucarida</taxon>
        <taxon>Decapoda</taxon>
        <taxon>Pleocyemata</taxon>
        <taxon>Brachyura</taxon>
        <taxon>Eubrachyura</taxon>
        <taxon>Portunoidea</taxon>
        <taxon>Portunidae</taxon>
        <taxon>Portuninae</taxon>
        <taxon>Portunus</taxon>
    </lineage>
</organism>
<reference evidence="1 2" key="1">
    <citation type="submission" date="2019-05" db="EMBL/GenBank/DDBJ databases">
        <title>Another draft genome of Portunus trituberculatus and its Hox gene families provides insights of decapod evolution.</title>
        <authorList>
            <person name="Jeong J.-H."/>
            <person name="Song I."/>
            <person name="Kim S."/>
            <person name="Choi T."/>
            <person name="Kim D."/>
            <person name="Ryu S."/>
            <person name="Kim W."/>
        </authorList>
    </citation>
    <scope>NUCLEOTIDE SEQUENCE [LARGE SCALE GENOMIC DNA]</scope>
    <source>
        <tissue evidence="1">Muscle</tissue>
    </source>
</reference>
<protein>
    <submittedName>
        <fullName evidence="1">Uncharacterized protein</fullName>
    </submittedName>
</protein>
<proteinExistence type="predicted"/>
<accession>A0A5B7FKC3</accession>
<gene>
    <name evidence="1" type="ORF">E2C01_039126</name>
</gene>
<sequence length="168" mass="17782">MCCLGFIYSLQSRHLSCRLQCDVTRRDLSVFRVTRFSITGSHHLPSRSPHWFPRSRLAFNGPISTALSLVGRAIGQTDKALSINQKSAYPPIGGTEQTALDRPHQGSLRSYISAVGIEGGGNESSESALASCGGDSGGGCCDGGSAVAAARVVEVVRQAIDKSNERTT</sequence>
<comment type="caution">
    <text evidence="1">The sequence shown here is derived from an EMBL/GenBank/DDBJ whole genome shotgun (WGS) entry which is preliminary data.</text>
</comment>